<name>A0ABQ6IS98_9MICO</name>
<dbReference type="EMBL" id="BSUO01000001">
    <property type="protein sequence ID" value="GMA40153.1"/>
    <property type="molecule type" value="Genomic_DNA"/>
</dbReference>
<feature type="compositionally biased region" description="Basic residues" evidence="1">
    <location>
        <begin position="127"/>
        <end position="147"/>
    </location>
</feature>
<evidence type="ECO:0008006" key="4">
    <source>
        <dbReference type="Google" id="ProtNLM"/>
    </source>
</evidence>
<proteinExistence type="predicted"/>
<feature type="region of interest" description="Disordered" evidence="1">
    <location>
        <begin position="118"/>
        <end position="176"/>
    </location>
</feature>
<comment type="caution">
    <text evidence="2">The sequence shown here is derived from an EMBL/GenBank/DDBJ whole genome shotgun (WGS) entry which is preliminary data.</text>
</comment>
<organism evidence="2 3">
    <name type="scientific">Mobilicoccus caccae</name>
    <dbReference type="NCBI Taxonomy" id="1859295"/>
    <lineage>
        <taxon>Bacteria</taxon>
        <taxon>Bacillati</taxon>
        <taxon>Actinomycetota</taxon>
        <taxon>Actinomycetes</taxon>
        <taxon>Micrococcales</taxon>
        <taxon>Dermatophilaceae</taxon>
        <taxon>Mobilicoccus</taxon>
    </lineage>
</organism>
<accession>A0ABQ6IS98</accession>
<dbReference type="InterPro" id="IPR004260">
    <property type="entry name" value="Pyr-dimer_DNA_glycosylase"/>
</dbReference>
<dbReference type="Proteomes" id="UP001157126">
    <property type="component" value="Unassembled WGS sequence"/>
</dbReference>
<evidence type="ECO:0000313" key="3">
    <source>
        <dbReference type="Proteomes" id="UP001157126"/>
    </source>
</evidence>
<evidence type="ECO:0000313" key="2">
    <source>
        <dbReference type="EMBL" id="GMA40153.1"/>
    </source>
</evidence>
<protein>
    <recommendedName>
        <fullName evidence="4">Pyrimidine dimer DNA glycosylase /DNA-(Apurinic or apyrimidinic site) lyase</fullName>
    </recommendedName>
</protein>
<reference evidence="3" key="1">
    <citation type="journal article" date="2019" name="Int. J. Syst. Evol. Microbiol.">
        <title>The Global Catalogue of Microorganisms (GCM) 10K type strain sequencing project: providing services to taxonomists for standard genome sequencing and annotation.</title>
        <authorList>
            <consortium name="The Broad Institute Genomics Platform"/>
            <consortium name="The Broad Institute Genome Sequencing Center for Infectious Disease"/>
            <person name="Wu L."/>
            <person name="Ma J."/>
        </authorList>
    </citation>
    <scope>NUCLEOTIDE SEQUENCE [LARGE SCALE GENOMIC DNA]</scope>
    <source>
        <strain evidence="3">NBRC 113072</strain>
    </source>
</reference>
<keyword evidence="3" id="KW-1185">Reference proteome</keyword>
<evidence type="ECO:0000256" key="1">
    <source>
        <dbReference type="SAM" id="MobiDB-lite"/>
    </source>
</evidence>
<gene>
    <name evidence="2" type="ORF">GCM10025883_21980</name>
</gene>
<dbReference type="RefSeq" id="WP_348536165.1">
    <property type="nucleotide sequence ID" value="NZ_BSUO01000001.1"/>
</dbReference>
<dbReference type="Pfam" id="PF03013">
    <property type="entry name" value="Pyr_excise"/>
    <property type="match status" value="1"/>
</dbReference>
<sequence>MRIWSLHPRLLDRAALVACWRETLLAQKVLRGLTKGYTRHPQLVRFRAASDPVAAVATYLSGIADEADRRGYRFDRGRIVICEPVAPEAVAANRLSVTTGQLEYEMAHLRAKVIARSPSGSPAWTTRRSRRRRIRCSSRSTARSRRGRSADRRTGGRCPPGTDPLSDRWSQSRPWPRRSIDSWRARRYSRCSSVMTELLDARRKRKGGLRCDVRAVARTESEGAGSPQPDSAGVAGLSLRTILRIGRTDVAAQTRPLSETSVPTGGR</sequence>